<gene>
    <name evidence="1" type="ORF">BDZ94DRAFT_891326</name>
</gene>
<keyword evidence="2" id="KW-1185">Reference proteome</keyword>
<sequence length="76" mass="8414">MLLSRPLSTTLMLPAPFPPLPLPTFAAPCLVWLDRNKIQASSASSTAFHGHVVFRSMMVFLMMKLVSHMTCLCYGC</sequence>
<dbReference type="EMBL" id="MU150899">
    <property type="protein sequence ID" value="KAF9455216.1"/>
    <property type="molecule type" value="Genomic_DNA"/>
</dbReference>
<name>A0A9P5XSZ7_9AGAR</name>
<accession>A0A9P5XSZ7</accession>
<evidence type="ECO:0000313" key="2">
    <source>
        <dbReference type="Proteomes" id="UP000807353"/>
    </source>
</evidence>
<reference evidence="1" key="1">
    <citation type="submission" date="2020-11" db="EMBL/GenBank/DDBJ databases">
        <authorList>
            <consortium name="DOE Joint Genome Institute"/>
            <person name="Ahrendt S."/>
            <person name="Riley R."/>
            <person name="Andreopoulos W."/>
            <person name="Labutti K."/>
            <person name="Pangilinan J."/>
            <person name="Ruiz-Duenas F.J."/>
            <person name="Barrasa J.M."/>
            <person name="Sanchez-Garcia M."/>
            <person name="Camarero S."/>
            <person name="Miyauchi S."/>
            <person name="Serrano A."/>
            <person name="Linde D."/>
            <person name="Babiker R."/>
            <person name="Drula E."/>
            <person name="Ayuso-Fernandez I."/>
            <person name="Pacheco R."/>
            <person name="Padilla G."/>
            <person name="Ferreira P."/>
            <person name="Barriuso J."/>
            <person name="Kellner H."/>
            <person name="Castanera R."/>
            <person name="Alfaro M."/>
            <person name="Ramirez L."/>
            <person name="Pisabarro A.G."/>
            <person name="Kuo A."/>
            <person name="Tritt A."/>
            <person name="Lipzen A."/>
            <person name="He G."/>
            <person name="Yan M."/>
            <person name="Ng V."/>
            <person name="Cullen D."/>
            <person name="Martin F."/>
            <person name="Rosso M.-N."/>
            <person name="Henrissat B."/>
            <person name="Hibbett D."/>
            <person name="Martinez A.T."/>
            <person name="Grigoriev I.V."/>
        </authorList>
    </citation>
    <scope>NUCLEOTIDE SEQUENCE</scope>
    <source>
        <strain evidence="1">CBS 247.69</strain>
    </source>
</reference>
<organism evidence="1 2">
    <name type="scientific">Collybia nuda</name>
    <dbReference type="NCBI Taxonomy" id="64659"/>
    <lineage>
        <taxon>Eukaryota</taxon>
        <taxon>Fungi</taxon>
        <taxon>Dikarya</taxon>
        <taxon>Basidiomycota</taxon>
        <taxon>Agaricomycotina</taxon>
        <taxon>Agaricomycetes</taxon>
        <taxon>Agaricomycetidae</taxon>
        <taxon>Agaricales</taxon>
        <taxon>Tricholomatineae</taxon>
        <taxon>Clitocybaceae</taxon>
        <taxon>Collybia</taxon>
    </lineage>
</organism>
<comment type="caution">
    <text evidence="1">The sequence shown here is derived from an EMBL/GenBank/DDBJ whole genome shotgun (WGS) entry which is preliminary data.</text>
</comment>
<dbReference type="Proteomes" id="UP000807353">
    <property type="component" value="Unassembled WGS sequence"/>
</dbReference>
<evidence type="ECO:0000313" key="1">
    <source>
        <dbReference type="EMBL" id="KAF9455216.1"/>
    </source>
</evidence>
<dbReference type="AlphaFoldDB" id="A0A9P5XSZ7"/>
<proteinExistence type="predicted"/>
<protein>
    <submittedName>
        <fullName evidence="1">Uncharacterized protein</fullName>
    </submittedName>
</protein>